<keyword evidence="1" id="KW-0472">Membrane</keyword>
<dbReference type="Pfam" id="PF16344">
    <property type="entry name" value="FecR_C"/>
    <property type="match status" value="1"/>
</dbReference>
<comment type="caution">
    <text evidence="4">The sequence shown here is derived from an EMBL/GenBank/DDBJ whole genome shotgun (WGS) entry which is preliminary data.</text>
</comment>
<dbReference type="Gene3D" id="2.60.120.1440">
    <property type="match status" value="1"/>
</dbReference>
<feature type="domain" description="FecR protein" evidence="2">
    <location>
        <begin position="115"/>
        <end position="200"/>
    </location>
</feature>
<evidence type="ECO:0000313" key="4">
    <source>
        <dbReference type="EMBL" id="NGZ44414.1"/>
    </source>
</evidence>
<sequence length="327" mass="36719">MTQHEFHILTGRYLSGNCSPEEENLLLQWLQSQPEKLDLDIKEGEKGMIEQRIWSNILLKIEPTKLKLSRSGIWAIGIAACFMCVLFFFNNQNIADQIAKNQSGIELKNTTTIDQKVVLEDGSKVILKPQSTLIFAKHFNVKQREVYLIGEAFFNVKRDISKPFIVHAGDLITEVLGTSFRIKSNESKNKIEVSVASGKVSVYTKKNSEINDRNGVILTRNQKVIYDMSSKNIIPTIVDNPQLNLASEVIKAELIFQSSPLLNVLSIMSRHYGVEIILTNPKSNECQFTADLNGLSMFTQLDLICKSIGATYEKRGTAIFITGEGCN</sequence>
<dbReference type="Pfam" id="PF04773">
    <property type="entry name" value="FecR"/>
    <property type="match status" value="1"/>
</dbReference>
<dbReference type="PIRSF" id="PIRSF018266">
    <property type="entry name" value="FecR"/>
    <property type="match status" value="1"/>
</dbReference>
<dbReference type="EMBL" id="SEWW01000004">
    <property type="protein sequence ID" value="NGZ44414.1"/>
    <property type="molecule type" value="Genomic_DNA"/>
</dbReference>
<reference evidence="4 5" key="1">
    <citation type="submission" date="2019-02" db="EMBL/GenBank/DDBJ databases">
        <title>Genome of a new Bacteroidetes strain.</title>
        <authorList>
            <person name="Pitt A."/>
        </authorList>
    </citation>
    <scope>NUCLEOTIDE SEQUENCE [LARGE SCALE GENOMIC DNA]</scope>
    <source>
        <strain evidence="4 5">50C-KIRBA</strain>
    </source>
</reference>
<gene>
    <name evidence="4" type="ORF">EWU23_08000</name>
</gene>
<keyword evidence="1" id="KW-1133">Transmembrane helix</keyword>
<dbReference type="PANTHER" id="PTHR30273">
    <property type="entry name" value="PERIPLASMIC SIGNAL SENSOR AND SIGMA FACTOR ACTIVATOR FECR-RELATED"/>
    <property type="match status" value="1"/>
</dbReference>
<evidence type="ECO:0000259" key="3">
    <source>
        <dbReference type="Pfam" id="PF16344"/>
    </source>
</evidence>
<dbReference type="InterPro" id="IPR032508">
    <property type="entry name" value="FecR_C"/>
</dbReference>
<evidence type="ECO:0000313" key="5">
    <source>
        <dbReference type="Proteomes" id="UP001318301"/>
    </source>
</evidence>
<dbReference type="Gene3D" id="3.55.50.30">
    <property type="match status" value="1"/>
</dbReference>
<dbReference type="InterPro" id="IPR012373">
    <property type="entry name" value="Ferrdict_sens_TM"/>
</dbReference>
<evidence type="ECO:0000259" key="2">
    <source>
        <dbReference type="Pfam" id="PF04773"/>
    </source>
</evidence>
<dbReference type="RefSeq" id="WP_166230604.1">
    <property type="nucleotide sequence ID" value="NZ_CBCSIJ010000003.1"/>
</dbReference>
<keyword evidence="1" id="KW-0812">Transmembrane</keyword>
<keyword evidence="5" id="KW-1185">Reference proteome</keyword>
<accession>A0ABX0F066</accession>
<evidence type="ECO:0000256" key="1">
    <source>
        <dbReference type="SAM" id="Phobius"/>
    </source>
</evidence>
<feature type="transmembrane region" description="Helical" evidence="1">
    <location>
        <begin position="72"/>
        <end position="89"/>
    </location>
</feature>
<dbReference type="Proteomes" id="UP001318301">
    <property type="component" value="Unassembled WGS sequence"/>
</dbReference>
<protein>
    <submittedName>
        <fullName evidence="4">FecR family protein</fullName>
    </submittedName>
</protein>
<name>A0ABX0F066_9BACT</name>
<feature type="domain" description="Protein FecR C-terminal" evidence="3">
    <location>
        <begin position="253"/>
        <end position="321"/>
    </location>
</feature>
<dbReference type="InterPro" id="IPR006860">
    <property type="entry name" value="FecR"/>
</dbReference>
<dbReference type="PANTHER" id="PTHR30273:SF2">
    <property type="entry name" value="PROTEIN FECR"/>
    <property type="match status" value="1"/>
</dbReference>
<proteinExistence type="predicted"/>
<organism evidence="4 5">
    <name type="scientific">Aquirufa beregesia</name>
    <dbReference type="NCBI Taxonomy" id="2516556"/>
    <lineage>
        <taxon>Bacteria</taxon>
        <taxon>Pseudomonadati</taxon>
        <taxon>Bacteroidota</taxon>
        <taxon>Cytophagia</taxon>
        <taxon>Cytophagales</taxon>
        <taxon>Flectobacillaceae</taxon>
        <taxon>Aquirufa</taxon>
    </lineage>
</organism>